<dbReference type="AlphaFoldDB" id="A0A412Y2F7"/>
<feature type="domain" description="Glycosyl transferase family 1" evidence="1">
    <location>
        <begin position="203"/>
        <end position="357"/>
    </location>
</feature>
<dbReference type="Proteomes" id="UP000283850">
    <property type="component" value="Unassembled WGS sequence"/>
</dbReference>
<dbReference type="GO" id="GO:0016757">
    <property type="term" value="F:glycosyltransferase activity"/>
    <property type="evidence" value="ECO:0007669"/>
    <property type="project" value="InterPro"/>
</dbReference>
<name>A0A412Y2F7_9BACE</name>
<organism evidence="2 3">
    <name type="scientific">Bacteroides intestinalis</name>
    <dbReference type="NCBI Taxonomy" id="329854"/>
    <lineage>
        <taxon>Bacteria</taxon>
        <taxon>Pseudomonadati</taxon>
        <taxon>Bacteroidota</taxon>
        <taxon>Bacteroidia</taxon>
        <taxon>Bacteroidales</taxon>
        <taxon>Bacteroidaceae</taxon>
        <taxon>Bacteroides</taxon>
    </lineage>
</organism>
<dbReference type="Pfam" id="PF00534">
    <property type="entry name" value="Glycos_transf_1"/>
    <property type="match status" value="1"/>
</dbReference>
<dbReference type="CDD" id="cd03820">
    <property type="entry name" value="GT4_AmsD-like"/>
    <property type="match status" value="1"/>
</dbReference>
<keyword evidence="2" id="KW-0808">Transferase</keyword>
<comment type="caution">
    <text evidence="2">The sequence shown here is derived from an EMBL/GenBank/DDBJ whole genome shotgun (WGS) entry which is preliminary data.</text>
</comment>
<dbReference type="InterPro" id="IPR001296">
    <property type="entry name" value="Glyco_trans_1"/>
</dbReference>
<dbReference type="Gene3D" id="3.40.50.2000">
    <property type="entry name" value="Glycogen Phosphorylase B"/>
    <property type="match status" value="2"/>
</dbReference>
<evidence type="ECO:0000259" key="1">
    <source>
        <dbReference type="Pfam" id="PF00534"/>
    </source>
</evidence>
<accession>A0A412Y2F7</accession>
<proteinExistence type="predicted"/>
<evidence type="ECO:0000313" key="2">
    <source>
        <dbReference type="EMBL" id="RGV51607.1"/>
    </source>
</evidence>
<reference evidence="2 3" key="1">
    <citation type="submission" date="2018-08" db="EMBL/GenBank/DDBJ databases">
        <title>A genome reference for cultivated species of the human gut microbiota.</title>
        <authorList>
            <person name="Zou Y."/>
            <person name="Xue W."/>
            <person name="Luo G."/>
        </authorList>
    </citation>
    <scope>NUCLEOTIDE SEQUENCE [LARGE SCALE GENOMIC DNA]</scope>
    <source>
        <strain evidence="2 3">AF14-32</strain>
    </source>
</reference>
<sequence>MKLVYCIPTLYISGGMERVLTLKANYLATLPGYEVTIIITDGGDKKPYFPLNPSIKVKQLDINFEEMYRYPFWRRFWVYRKKQNLFKQRLEAFLNEYKPDITISMLRREINFLNSLTDGSIKVGELHICKLHYRKVPKNYLPRWIGKWVENYWSAQLVKELRKLSAFVVLTEEDKQMWTEVNNVCNIPNPVPFLPQIKSTCEAKQVIAGGRYFEEKGFDLLILAWEKVAKVHPDWVLRIYGDGMMRPLLQRMIDERSLTDQCVLELPVSDIEEKLRESSILVCSSRFEGWGMILVEAMACGLPVVSFACPCGPRNIISDGIDGFLAEKENIDDLAEKVCYLIEHEDERKRMGRQAAESARRYCIDIIGNQWRNLFESLLSHPMQDRDN</sequence>
<gene>
    <name evidence="2" type="ORF">DWW10_16020</name>
</gene>
<dbReference type="PANTHER" id="PTHR12526">
    <property type="entry name" value="GLYCOSYLTRANSFERASE"/>
    <property type="match status" value="1"/>
</dbReference>
<dbReference type="SUPFAM" id="SSF53756">
    <property type="entry name" value="UDP-Glycosyltransferase/glycogen phosphorylase"/>
    <property type="match status" value="1"/>
</dbReference>
<evidence type="ECO:0000313" key="3">
    <source>
        <dbReference type="Proteomes" id="UP000283850"/>
    </source>
</evidence>
<dbReference type="PANTHER" id="PTHR12526:SF630">
    <property type="entry name" value="GLYCOSYLTRANSFERASE"/>
    <property type="match status" value="1"/>
</dbReference>
<dbReference type="EMBL" id="QRZF01000011">
    <property type="protein sequence ID" value="RGV51607.1"/>
    <property type="molecule type" value="Genomic_DNA"/>
</dbReference>
<protein>
    <submittedName>
        <fullName evidence="2">Glycosyltransferase family 4 protein</fullName>
    </submittedName>
</protein>